<dbReference type="InterPro" id="IPR036702">
    <property type="entry name" value="ComB-like_sf"/>
</dbReference>
<dbReference type="GO" id="GO:0000287">
    <property type="term" value="F:magnesium ion binding"/>
    <property type="evidence" value="ECO:0007669"/>
    <property type="project" value="InterPro"/>
</dbReference>
<dbReference type="AlphaFoldDB" id="A0A537LPH6"/>
<evidence type="ECO:0000256" key="4">
    <source>
        <dbReference type="ARBA" id="ARBA00021948"/>
    </source>
</evidence>
<evidence type="ECO:0000256" key="2">
    <source>
        <dbReference type="ARBA" id="ARBA00009997"/>
    </source>
</evidence>
<dbReference type="PANTHER" id="PTHR37311">
    <property type="entry name" value="2-PHOSPHOSULFOLACTATE PHOSPHATASE-RELATED"/>
    <property type="match status" value="1"/>
</dbReference>
<comment type="catalytic activity">
    <reaction evidence="7">
        <text>(2R)-O-phospho-3-sulfolactate + H2O = (2R)-3-sulfolactate + phosphate</text>
        <dbReference type="Rhea" id="RHEA:23416"/>
        <dbReference type="ChEBI" id="CHEBI:15377"/>
        <dbReference type="ChEBI" id="CHEBI:15597"/>
        <dbReference type="ChEBI" id="CHEBI:43474"/>
        <dbReference type="ChEBI" id="CHEBI:58738"/>
        <dbReference type="EC" id="3.1.3.71"/>
    </reaction>
</comment>
<gene>
    <name evidence="9" type="ORF">E6G98_08340</name>
    <name evidence="8" type="ORF">E6G99_01910</name>
</gene>
<reference evidence="10 11" key="1">
    <citation type="journal article" date="2019" name="Nat. Microbiol.">
        <title>Mediterranean grassland soil C-N compound turnover is dependent on rainfall and depth, and is mediated by genomically divergent microorganisms.</title>
        <authorList>
            <person name="Diamond S."/>
            <person name="Andeer P.F."/>
            <person name="Li Z."/>
            <person name="Crits-Christoph A."/>
            <person name="Burstein D."/>
            <person name="Anantharaman K."/>
            <person name="Lane K.R."/>
            <person name="Thomas B.C."/>
            <person name="Pan C."/>
            <person name="Northen T.R."/>
            <person name="Banfield J.F."/>
        </authorList>
    </citation>
    <scope>NUCLEOTIDE SEQUENCE [LARGE SCALE GENOMIC DNA]</scope>
    <source>
        <strain evidence="9">NP_1</strain>
        <strain evidence="8">NP_2</strain>
    </source>
</reference>
<sequence length="256" mass="26599">MRLHVAFLPSLMAPGRAGWGQGQICLVVDVIRASTSLVTIVERGASRILIAGDVSAARQAAVSGSDVILAGEEEGLAPAGFDYGNSPVELARAPLRGRPVMFVTTNGTAAIRAVKDADTVLVAAMRNGAAVCREAWREATARGADLAVVCAGREGGFSVDDAYCAGYLVDSLLRSGSAEMTDGASAALRLYQSEPDTLAIFSQSAAGRNVVRLGLPDDVAYCAQRNVSDVVPALGRELSLLESSLQVKAAARERPP</sequence>
<dbReference type="Proteomes" id="UP000315217">
    <property type="component" value="Unassembled WGS sequence"/>
</dbReference>
<dbReference type="InterPro" id="IPR005238">
    <property type="entry name" value="ComB-like"/>
</dbReference>
<dbReference type="PANTHER" id="PTHR37311:SF1">
    <property type="entry name" value="2-PHOSPHOSULFOLACTATE PHOSPHATASE-RELATED"/>
    <property type="match status" value="1"/>
</dbReference>
<evidence type="ECO:0000256" key="5">
    <source>
        <dbReference type="ARBA" id="ARBA00022801"/>
    </source>
</evidence>
<dbReference type="EC" id="3.1.3.71" evidence="3"/>
<name>A0A537LPH6_9BACT</name>
<comment type="cofactor">
    <cofactor evidence="1">
        <name>Mg(2+)</name>
        <dbReference type="ChEBI" id="CHEBI:18420"/>
    </cofactor>
</comment>
<evidence type="ECO:0000256" key="3">
    <source>
        <dbReference type="ARBA" id="ARBA00012953"/>
    </source>
</evidence>
<comment type="similarity">
    <text evidence="2">Belongs to the ComB family.</text>
</comment>
<dbReference type="Proteomes" id="UP000318661">
    <property type="component" value="Unassembled WGS sequence"/>
</dbReference>
<dbReference type="GO" id="GO:0050532">
    <property type="term" value="F:2-phosphosulfolactate phosphatase activity"/>
    <property type="evidence" value="ECO:0007669"/>
    <property type="project" value="UniProtKB-EC"/>
</dbReference>
<dbReference type="Pfam" id="PF04029">
    <property type="entry name" value="2-ph_phosp"/>
    <property type="match status" value="1"/>
</dbReference>
<organism evidence="8 11">
    <name type="scientific">Candidatus Segetimicrobium genomatis</name>
    <dbReference type="NCBI Taxonomy" id="2569760"/>
    <lineage>
        <taxon>Bacteria</taxon>
        <taxon>Bacillati</taxon>
        <taxon>Candidatus Sysuimicrobiota</taxon>
        <taxon>Candidatus Sysuimicrobiia</taxon>
        <taxon>Candidatus Sysuimicrobiales</taxon>
        <taxon>Candidatus Segetimicrobiaceae</taxon>
        <taxon>Candidatus Segetimicrobium</taxon>
    </lineage>
</organism>
<keyword evidence="6" id="KW-0460">Magnesium</keyword>
<accession>A0A537LPH6</accession>
<proteinExistence type="inferred from homology"/>
<dbReference type="GO" id="GO:0050545">
    <property type="term" value="F:sulfopyruvate decarboxylase activity"/>
    <property type="evidence" value="ECO:0007669"/>
    <property type="project" value="TreeGrafter"/>
</dbReference>
<comment type="caution">
    <text evidence="8">The sequence shown here is derived from an EMBL/GenBank/DDBJ whole genome shotgun (WGS) entry which is preliminary data.</text>
</comment>
<dbReference type="Gene3D" id="3.90.1560.10">
    <property type="entry name" value="ComB-like"/>
    <property type="match status" value="1"/>
</dbReference>
<dbReference type="EMBL" id="VBAI01000139">
    <property type="protein sequence ID" value="TMJ09936.1"/>
    <property type="molecule type" value="Genomic_DNA"/>
</dbReference>
<evidence type="ECO:0000256" key="6">
    <source>
        <dbReference type="ARBA" id="ARBA00022842"/>
    </source>
</evidence>
<evidence type="ECO:0000313" key="8">
    <source>
        <dbReference type="EMBL" id="TMJ09903.1"/>
    </source>
</evidence>
<evidence type="ECO:0000256" key="7">
    <source>
        <dbReference type="ARBA" id="ARBA00033711"/>
    </source>
</evidence>
<dbReference type="SUPFAM" id="SSF142823">
    <property type="entry name" value="ComB-like"/>
    <property type="match status" value="1"/>
</dbReference>
<evidence type="ECO:0000256" key="1">
    <source>
        <dbReference type="ARBA" id="ARBA00001946"/>
    </source>
</evidence>
<protein>
    <recommendedName>
        <fullName evidence="4">Probable 2-phosphosulfolactate phosphatase</fullName>
        <ecNumber evidence="3">3.1.3.71</ecNumber>
    </recommendedName>
</protein>
<keyword evidence="5" id="KW-0378">Hydrolase</keyword>
<dbReference type="EMBL" id="VBAJ01000032">
    <property type="protein sequence ID" value="TMJ09903.1"/>
    <property type="molecule type" value="Genomic_DNA"/>
</dbReference>
<evidence type="ECO:0000313" key="10">
    <source>
        <dbReference type="Proteomes" id="UP000315217"/>
    </source>
</evidence>
<evidence type="ECO:0000313" key="9">
    <source>
        <dbReference type="EMBL" id="TMJ09936.1"/>
    </source>
</evidence>
<evidence type="ECO:0000313" key="11">
    <source>
        <dbReference type="Proteomes" id="UP000318661"/>
    </source>
</evidence>